<evidence type="ECO:0000256" key="1">
    <source>
        <dbReference type="SAM" id="MobiDB-lite"/>
    </source>
</evidence>
<feature type="compositionally biased region" description="Low complexity" evidence="1">
    <location>
        <begin position="137"/>
        <end position="146"/>
    </location>
</feature>
<feature type="compositionally biased region" description="Basic and acidic residues" evidence="1">
    <location>
        <begin position="114"/>
        <end position="134"/>
    </location>
</feature>
<evidence type="ECO:0000313" key="3">
    <source>
        <dbReference type="Proteomes" id="UP000467841"/>
    </source>
</evidence>
<name>A0A6D2I107_9BRAS</name>
<keyword evidence="3" id="KW-1185">Reference proteome</keyword>
<feature type="region of interest" description="Disordered" evidence="1">
    <location>
        <begin position="1"/>
        <end position="153"/>
    </location>
</feature>
<evidence type="ECO:0000313" key="2">
    <source>
        <dbReference type="EMBL" id="CAA7021417.1"/>
    </source>
</evidence>
<proteinExistence type="predicted"/>
<reference evidence="2" key="1">
    <citation type="submission" date="2020-01" db="EMBL/GenBank/DDBJ databases">
        <authorList>
            <person name="Mishra B."/>
        </authorList>
    </citation>
    <scope>NUCLEOTIDE SEQUENCE [LARGE SCALE GENOMIC DNA]</scope>
</reference>
<dbReference type="AlphaFoldDB" id="A0A6D2I107"/>
<accession>A0A6D2I107</accession>
<comment type="caution">
    <text evidence="2">The sequence shown here is derived from an EMBL/GenBank/DDBJ whole genome shotgun (WGS) entry which is preliminary data.</text>
</comment>
<organism evidence="2 3">
    <name type="scientific">Microthlaspi erraticum</name>
    <dbReference type="NCBI Taxonomy" id="1685480"/>
    <lineage>
        <taxon>Eukaryota</taxon>
        <taxon>Viridiplantae</taxon>
        <taxon>Streptophyta</taxon>
        <taxon>Embryophyta</taxon>
        <taxon>Tracheophyta</taxon>
        <taxon>Spermatophyta</taxon>
        <taxon>Magnoliopsida</taxon>
        <taxon>eudicotyledons</taxon>
        <taxon>Gunneridae</taxon>
        <taxon>Pentapetalae</taxon>
        <taxon>rosids</taxon>
        <taxon>malvids</taxon>
        <taxon>Brassicales</taxon>
        <taxon>Brassicaceae</taxon>
        <taxon>Coluteocarpeae</taxon>
        <taxon>Microthlaspi</taxon>
    </lineage>
</organism>
<dbReference type="EMBL" id="CACVBM020000610">
    <property type="protein sequence ID" value="CAA7021417.1"/>
    <property type="molecule type" value="Genomic_DNA"/>
</dbReference>
<dbReference type="Proteomes" id="UP000467841">
    <property type="component" value="Unassembled WGS sequence"/>
</dbReference>
<sequence length="153" mass="16427">MIKIAKTGPGGSIEKPRPKCGTAGRGTSVHGRPTSERSSVPLNNGRAHVPIREASSRGRPNQNHKAKPHEPGSIASRPCGTTHTAADTVRPGRPRPTSGQILRPLSSVRPNPTNERKTLGHDRPTVPIADHDPIAGRTSRPTVRTVRSTRSRF</sequence>
<gene>
    <name evidence="2" type="ORF">MERR_LOCUS8652</name>
</gene>
<protein>
    <submittedName>
        <fullName evidence="2">Uncharacterized protein</fullName>
    </submittedName>
</protein>